<dbReference type="Proteomes" id="UP000035680">
    <property type="component" value="Unassembled WGS sequence"/>
</dbReference>
<reference evidence="2" key="1">
    <citation type="submission" date="2014-07" db="EMBL/GenBank/DDBJ databases">
        <authorList>
            <person name="Martin A.A"/>
            <person name="De Silva N."/>
        </authorList>
    </citation>
    <scope>NUCLEOTIDE SEQUENCE</scope>
</reference>
<keyword evidence="1" id="KW-0472">Membrane</keyword>
<feature type="transmembrane region" description="Helical" evidence="1">
    <location>
        <begin position="6"/>
        <end position="23"/>
    </location>
</feature>
<evidence type="ECO:0000313" key="2">
    <source>
        <dbReference type="Proteomes" id="UP000035680"/>
    </source>
</evidence>
<accession>A0A0K0FRA2</accession>
<proteinExistence type="predicted"/>
<keyword evidence="1" id="KW-0812">Transmembrane</keyword>
<organism evidence="2 3">
    <name type="scientific">Strongyloides venezuelensis</name>
    <name type="common">Threadworm</name>
    <dbReference type="NCBI Taxonomy" id="75913"/>
    <lineage>
        <taxon>Eukaryota</taxon>
        <taxon>Metazoa</taxon>
        <taxon>Ecdysozoa</taxon>
        <taxon>Nematoda</taxon>
        <taxon>Chromadorea</taxon>
        <taxon>Rhabditida</taxon>
        <taxon>Tylenchina</taxon>
        <taxon>Panagrolaimomorpha</taxon>
        <taxon>Strongyloidoidea</taxon>
        <taxon>Strongyloididae</taxon>
        <taxon>Strongyloides</taxon>
    </lineage>
</organism>
<keyword evidence="2" id="KW-1185">Reference proteome</keyword>
<dbReference type="AlphaFoldDB" id="A0A0K0FRA2"/>
<sequence length="96" mass="10451">MSMSSITITFISILICIIYGGLIPNMSNNNTSIGPCLDGMCMEGYECKDDQCYQLPSTNTITIITKNTIMNKTIGPCINGDCPSGFICKDDSCYLQ</sequence>
<reference evidence="3" key="2">
    <citation type="submission" date="2015-08" db="UniProtKB">
        <authorList>
            <consortium name="WormBaseParasite"/>
        </authorList>
    </citation>
    <scope>IDENTIFICATION</scope>
</reference>
<name>A0A0K0FRA2_STRVS</name>
<keyword evidence="1" id="KW-1133">Transmembrane helix</keyword>
<protein>
    <submittedName>
        <fullName evidence="3">CC domain-containing protein</fullName>
    </submittedName>
</protein>
<dbReference type="WBParaSite" id="SVE_1242900.1">
    <property type="protein sequence ID" value="SVE_1242900.1"/>
    <property type="gene ID" value="SVE_1242900"/>
</dbReference>
<evidence type="ECO:0000256" key="1">
    <source>
        <dbReference type="SAM" id="Phobius"/>
    </source>
</evidence>
<evidence type="ECO:0000313" key="3">
    <source>
        <dbReference type="WBParaSite" id="SVE_1242900.1"/>
    </source>
</evidence>